<organism evidence="1 2">
    <name type="scientific">Mycetohabitans endofungorum</name>
    <dbReference type="NCBI Taxonomy" id="417203"/>
    <lineage>
        <taxon>Bacteria</taxon>
        <taxon>Pseudomonadati</taxon>
        <taxon>Pseudomonadota</taxon>
        <taxon>Betaproteobacteria</taxon>
        <taxon>Burkholderiales</taxon>
        <taxon>Burkholderiaceae</taxon>
        <taxon>Mycetohabitans</taxon>
    </lineage>
</organism>
<dbReference type="AlphaFoldDB" id="A0A2P5KD47"/>
<dbReference type="EMBL" id="PRDW01000002">
    <property type="protein sequence ID" value="PPB84638.1"/>
    <property type="molecule type" value="Genomic_DNA"/>
</dbReference>
<reference evidence="1 2" key="1">
    <citation type="submission" date="2018-01" db="EMBL/GenBank/DDBJ databases">
        <title>Genomic Encyclopedia of Type Strains, Phase III (KMG-III): the genomes of soil and plant-associated and newly described type strains.</title>
        <authorList>
            <person name="Whitman W."/>
        </authorList>
    </citation>
    <scope>NUCLEOTIDE SEQUENCE [LARGE SCALE GENOMIC DNA]</scope>
    <source>
        <strain evidence="1 2">HKI456</strain>
    </source>
</reference>
<accession>A0A2P5KD47</accession>
<keyword evidence="2" id="KW-1185">Reference proteome</keyword>
<comment type="caution">
    <text evidence="1">The sequence shown here is derived from an EMBL/GenBank/DDBJ whole genome shotgun (WGS) entry which is preliminary data.</text>
</comment>
<evidence type="ECO:0000313" key="1">
    <source>
        <dbReference type="EMBL" id="PPB84638.1"/>
    </source>
</evidence>
<gene>
    <name evidence="1" type="ORF">B0O95_10235</name>
</gene>
<sequence length="234" mass="26041">MMDEPSSQATSITQFTVEAEDIKPRIIPFRYDTLPGNQPKTNKNTVYLWQTKGEDVLVKITPFRSQSISRNEPNASTNFTGLSLSKEPYLMAYAVNDNVRAIVATLLIEGVGDGRFTVSSPTDSLSFSVTQIGPASLSYRLCVPRGMNPKDDNDWVGLWEGSTVSELYYKRPRCFSPVPIHTNKGNGVFTLPEDQNIENGIEYTLGYFKSGYDEQNPLQTTLAASTTFKWEGGK</sequence>
<proteinExistence type="predicted"/>
<name>A0A2P5KD47_9BURK</name>
<dbReference type="Proteomes" id="UP000243096">
    <property type="component" value="Unassembled WGS sequence"/>
</dbReference>
<protein>
    <submittedName>
        <fullName evidence="1">Uncharacterized protein</fullName>
    </submittedName>
</protein>
<evidence type="ECO:0000313" key="2">
    <source>
        <dbReference type="Proteomes" id="UP000243096"/>
    </source>
</evidence>
<dbReference type="RefSeq" id="WP_237577282.1">
    <property type="nucleotide sequence ID" value="NZ_CP062178.1"/>
</dbReference>